<evidence type="ECO:0000256" key="1">
    <source>
        <dbReference type="SAM" id="MobiDB-lite"/>
    </source>
</evidence>
<accession>A0A0R2NPU2</accession>
<dbReference type="PROSITE" id="PS51257">
    <property type="entry name" value="PROKAR_LIPOPROTEIN"/>
    <property type="match status" value="1"/>
</dbReference>
<evidence type="ECO:0000313" key="4">
    <source>
        <dbReference type="Proteomes" id="UP000050920"/>
    </source>
</evidence>
<dbReference type="EMBL" id="AYGX02000070">
    <property type="protein sequence ID" value="KRO27703.1"/>
    <property type="molecule type" value="Genomic_DNA"/>
</dbReference>
<dbReference type="RefSeq" id="WP_024625603.1">
    <property type="nucleotide sequence ID" value="NZ_AYGX02000070.1"/>
</dbReference>
<evidence type="ECO:0000313" key="3">
    <source>
        <dbReference type="EMBL" id="KRO27703.1"/>
    </source>
</evidence>
<gene>
    <name evidence="3" type="ORF">DY78_GL002952</name>
</gene>
<organism evidence="3 4">
    <name type="scientific">Lactiplantibacillus fabifermentans DSM 21115</name>
    <dbReference type="NCBI Taxonomy" id="1413187"/>
    <lineage>
        <taxon>Bacteria</taxon>
        <taxon>Bacillati</taxon>
        <taxon>Bacillota</taxon>
        <taxon>Bacilli</taxon>
        <taxon>Lactobacillales</taxon>
        <taxon>Lactobacillaceae</taxon>
        <taxon>Lactiplantibacillus</taxon>
    </lineage>
</organism>
<feature type="signal peptide" evidence="2">
    <location>
        <begin position="1"/>
        <end position="19"/>
    </location>
</feature>
<reference evidence="3 4" key="1">
    <citation type="journal article" date="2015" name="Genome Announc.">
        <title>Expanding the biotechnology potential of lactobacilli through comparative genomics of 213 strains and associated genera.</title>
        <authorList>
            <person name="Sun Z."/>
            <person name="Harris H.M."/>
            <person name="McCann A."/>
            <person name="Guo C."/>
            <person name="Argimon S."/>
            <person name="Zhang W."/>
            <person name="Yang X."/>
            <person name="Jeffery I.B."/>
            <person name="Cooney J.C."/>
            <person name="Kagawa T.F."/>
            <person name="Liu W."/>
            <person name="Song Y."/>
            <person name="Salvetti E."/>
            <person name="Wrobel A."/>
            <person name="Rasinkangas P."/>
            <person name="Parkhill J."/>
            <person name="Rea M.C."/>
            <person name="O'Sullivan O."/>
            <person name="Ritari J."/>
            <person name="Douillard F.P."/>
            <person name="Paul Ross R."/>
            <person name="Yang R."/>
            <person name="Briner A.E."/>
            <person name="Felis G.E."/>
            <person name="de Vos W.M."/>
            <person name="Barrangou R."/>
            <person name="Klaenhammer T.R."/>
            <person name="Caufield P.W."/>
            <person name="Cui Y."/>
            <person name="Zhang H."/>
            <person name="O'Toole P.W."/>
        </authorList>
    </citation>
    <scope>NUCLEOTIDE SEQUENCE [LARGE SCALE GENOMIC DNA]</scope>
    <source>
        <strain evidence="3 4">DSM 21115</strain>
    </source>
</reference>
<dbReference type="AlphaFoldDB" id="A0A0R2NPU2"/>
<sequence>MKALLTLTTLTSFTALTLAGCGTTTKQSPVTTKKATVTKVAQHPTKSPDPTEPLDTYHQIKLNQTTLAEVKAKYGAPTLSQTLPADDQSAETDYHWKNIKMGGHFVDVGLIVHNNRVVAKGYETLTIKNDPQVLKDKARSFKKGDTAQAVLAKFGMASAEQITLQPNGNTTRTLKFLYQNEQQADSWEVGFEFKNDHITDMFQLH</sequence>
<keyword evidence="2" id="KW-0732">Signal</keyword>
<protein>
    <recommendedName>
        <fullName evidence="5">Lipoprotein</fullName>
    </recommendedName>
</protein>
<comment type="caution">
    <text evidence="3">The sequence shown here is derived from an EMBL/GenBank/DDBJ whole genome shotgun (WGS) entry which is preliminary data.</text>
</comment>
<evidence type="ECO:0008006" key="5">
    <source>
        <dbReference type="Google" id="ProtNLM"/>
    </source>
</evidence>
<dbReference type="Proteomes" id="UP000050920">
    <property type="component" value="Unassembled WGS sequence"/>
</dbReference>
<keyword evidence="4" id="KW-1185">Reference proteome</keyword>
<name>A0A0R2NPU2_9LACO</name>
<proteinExistence type="predicted"/>
<feature type="chain" id="PRO_5038784622" description="Lipoprotein" evidence="2">
    <location>
        <begin position="20"/>
        <end position="205"/>
    </location>
</feature>
<feature type="region of interest" description="Disordered" evidence="1">
    <location>
        <begin position="35"/>
        <end position="55"/>
    </location>
</feature>
<evidence type="ECO:0000256" key="2">
    <source>
        <dbReference type="SAM" id="SignalP"/>
    </source>
</evidence>